<proteinExistence type="predicted"/>
<dbReference type="Pfam" id="PF19457">
    <property type="entry name" value="DUF5994"/>
    <property type="match status" value="1"/>
</dbReference>
<protein>
    <submittedName>
        <fullName evidence="1">Uncharacterized protein</fullName>
    </submittedName>
</protein>
<organism evidence="1 2">
    <name type="scientific">Mycobacterium bohemicum DSM 44277</name>
    <dbReference type="NCBI Taxonomy" id="1236609"/>
    <lineage>
        <taxon>Bacteria</taxon>
        <taxon>Bacillati</taxon>
        <taxon>Actinomycetota</taxon>
        <taxon>Actinomycetes</taxon>
        <taxon>Mycobacteriales</taxon>
        <taxon>Mycobacteriaceae</taxon>
        <taxon>Mycobacterium</taxon>
    </lineage>
</organism>
<dbReference type="EMBL" id="CSTD01000003">
    <property type="protein sequence ID" value="CPR11831.1"/>
    <property type="molecule type" value="Genomic_DNA"/>
</dbReference>
<reference evidence="1 2" key="1">
    <citation type="submission" date="2015-03" db="EMBL/GenBank/DDBJ databases">
        <authorList>
            <person name="Murphy D."/>
        </authorList>
    </citation>
    <scope>NUCLEOTIDE SEQUENCE [LARGE SCALE GENOMIC DNA]</scope>
    <source>
        <strain evidence="1 2">DSM 44277</strain>
    </source>
</reference>
<name>A0A0U0W9E9_MYCBE</name>
<evidence type="ECO:0000313" key="1">
    <source>
        <dbReference type="EMBL" id="CPR11831.1"/>
    </source>
</evidence>
<sequence length="170" mass="18012">MSTRSRRLASPVRVALASELGGDLDGAWWPHTASLANELPELTEALSKRLGRVVDISINWSSLAASPDLDSLNRPRVLDSPPIGYRIMTITGSLASAALMVIPSRTSAALAVMVLRRAAHLPIGRAEREVEPFLAADRIVNAASAESARCGRAVQEPGLCATPAEPQPSI</sequence>
<gene>
    <name evidence="1" type="ORF">BN971_03121</name>
</gene>
<dbReference type="InterPro" id="IPR046036">
    <property type="entry name" value="DUF5994"/>
</dbReference>
<accession>A0A0U0W9E9</accession>
<evidence type="ECO:0000313" key="2">
    <source>
        <dbReference type="Proteomes" id="UP000198875"/>
    </source>
</evidence>
<dbReference type="RefSeq" id="WP_139027115.1">
    <property type="nucleotide sequence ID" value="NZ_CSTD01000003.1"/>
</dbReference>
<dbReference type="OrthoDB" id="3785441at2"/>
<dbReference type="AlphaFoldDB" id="A0A0U0W9E9"/>
<dbReference type="Proteomes" id="UP000198875">
    <property type="component" value="Unassembled WGS sequence"/>
</dbReference>